<proteinExistence type="predicted"/>
<dbReference type="PANTHER" id="PTHR38764">
    <property type="entry name" value="ACYL CARRIER PROTEIN PHOSPHODIESTERASE"/>
    <property type="match status" value="1"/>
</dbReference>
<dbReference type="RefSeq" id="WP_026813029.1">
    <property type="nucleotide sequence ID" value="NZ_BMWP01000004.1"/>
</dbReference>
<keyword evidence="2" id="KW-0378">Hydrolase</keyword>
<dbReference type="InterPro" id="IPR007431">
    <property type="entry name" value="ACP_PD"/>
</dbReference>
<keyword evidence="3" id="KW-0443">Lipid metabolism</keyword>
<gene>
    <name evidence="4" type="ORF">GCM10007383_09060</name>
</gene>
<dbReference type="Pfam" id="PF04336">
    <property type="entry name" value="ACP_PD"/>
    <property type="match status" value="1"/>
</dbReference>
<evidence type="ECO:0000256" key="3">
    <source>
        <dbReference type="ARBA" id="ARBA00023098"/>
    </source>
</evidence>
<evidence type="ECO:0000256" key="1">
    <source>
        <dbReference type="ARBA" id="ARBA00022516"/>
    </source>
</evidence>
<keyword evidence="5" id="KW-1185">Reference proteome</keyword>
<organism evidence="4 5">
    <name type="scientific">Arenibacter certesii</name>
    <dbReference type="NCBI Taxonomy" id="228955"/>
    <lineage>
        <taxon>Bacteria</taxon>
        <taxon>Pseudomonadati</taxon>
        <taxon>Bacteroidota</taxon>
        <taxon>Flavobacteriia</taxon>
        <taxon>Flavobacteriales</taxon>
        <taxon>Flavobacteriaceae</taxon>
        <taxon>Arenibacter</taxon>
    </lineage>
</organism>
<name>A0A918MIV5_9FLAO</name>
<dbReference type="EMBL" id="BMWP01000004">
    <property type="protein sequence ID" value="GGW26223.1"/>
    <property type="molecule type" value="Genomic_DNA"/>
</dbReference>
<keyword evidence="1" id="KW-0444">Lipid biosynthesis</keyword>
<comment type="caution">
    <text evidence="4">The sequence shown here is derived from an EMBL/GenBank/DDBJ whole genome shotgun (WGS) entry which is preliminary data.</text>
</comment>
<reference evidence="4" key="1">
    <citation type="journal article" date="2014" name="Int. J. Syst. Evol. Microbiol.">
        <title>Complete genome sequence of Corynebacterium casei LMG S-19264T (=DSM 44701T), isolated from a smear-ripened cheese.</title>
        <authorList>
            <consortium name="US DOE Joint Genome Institute (JGI-PGF)"/>
            <person name="Walter F."/>
            <person name="Albersmeier A."/>
            <person name="Kalinowski J."/>
            <person name="Ruckert C."/>
        </authorList>
    </citation>
    <scope>NUCLEOTIDE SEQUENCE</scope>
    <source>
        <strain evidence="4">KCTC 12113</strain>
    </source>
</reference>
<dbReference type="PIRSF" id="PIRSF011489">
    <property type="entry name" value="DUF479"/>
    <property type="match status" value="1"/>
</dbReference>
<dbReference type="Proteomes" id="UP000634668">
    <property type="component" value="Unassembled WGS sequence"/>
</dbReference>
<dbReference type="GO" id="GO:0006633">
    <property type="term" value="P:fatty acid biosynthetic process"/>
    <property type="evidence" value="ECO:0007669"/>
    <property type="project" value="InterPro"/>
</dbReference>
<dbReference type="GO" id="GO:0008770">
    <property type="term" value="F:[acyl-carrier-protein] phosphodiesterase activity"/>
    <property type="evidence" value="ECO:0007669"/>
    <property type="project" value="InterPro"/>
</dbReference>
<protein>
    <submittedName>
        <fullName evidence="4">ACP phosphodiesterase</fullName>
    </submittedName>
</protein>
<sequence length="197" mass="22902">MNFLAHIFLSGNDDEITIGNFIADSIRGNNYTHLPEKVQKGIILHRAIDTFTDKHPTFRKSTKRLHNNYSHYSGVIVDIYYDHFLAKNWLNYSDTPLPIFTKNFYALLESNYGLLPPRIKGMMPYMIEDNWLLNYANLDGISGVLRGLNQRTGNKSKMNLAIGDLKEHYTEFENEFTIFFAELMVHARAKYIELTDQ</sequence>
<dbReference type="PANTHER" id="PTHR38764:SF1">
    <property type="entry name" value="ACYL CARRIER PROTEIN PHOSPHODIESTERASE"/>
    <property type="match status" value="1"/>
</dbReference>
<accession>A0A918MIV5</accession>
<evidence type="ECO:0000313" key="5">
    <source>
        <dbReference type="Proteomes" id="UP000634668"/>
    </source>
</evidence>
<reference evidence="4" key="2">
    <citation type="submission" date="2020-09" db="EMBL/GenBank/DDBJ databases">
        <authorList>
            <person name="Sun Q."/>
            <person name="Kim S."/>
        </authorList>
    </citation>
    <scope>NUCLEOTIDE SEQUENCE</scope>
    <source>
        <strain evidence="4">KCTC 12113</strain>
    </source>
</reference>
<evidence type="ECO:0000313" key="4">
    <source>
        <dbReference type="EMBL" id="GGW26223.1"/>
    </source>
</evidence>
<dbReference type="AlphaFoldDB" id="A0A918MIV5"/>
<evidence type="ECO:0000256" key="2">
    <source>
        <dbReference type="ARBA" id="ARBA00022801"/>
    </source>
</evidence>